<reference evidence="5" key="1">
    <citation type="journal article" date="2014" name="Genome Announc.">
        <title>Draft genome sequence of the formaldehyde-resistant fungus Byssochlamys spectabilis No. 5 (anamorph Paecilomyces variotii No. 5) (NBRC109023).</title>
        <authorList>
            <person name="Oka T."/>
            <person name="Ekino K."/>
            <person name="Fukuda K."/>
            <person name="Nomura Y."/>
        </authorList>
    </citation>
    <scope>NUCLEOTIDE SEQUENCE [LARGE SCALE GENOMIC DNA]</scope>
    <source>
        <strain evidence="5">No. 5 / NBRC 109023</strain>
    </source>
</reference>
<keyword evidence="2" id="KW-0472">Membrane</keyword>
<feature type="compositionally biased region" description="Gly residues" evidence="1">
    <location>
        <begin position="496"/>
        <end position="505"/>
    </location>
</feature>
<feature type="compositionally biased region" description="Polar residues" evidence="1">
    <location>
        <begin position="567"/>
        <end position="586"/>
    </location>
</feature>
<dbReference type="eggNOG" id="ENOG502SHP9">
    <property type="taxonomic scope" value="Eukaryota"/>
</dbReference>
<feature type="transmembrane region" description="Helical" evidence="2">
    <location>
        <begin position="218"/>
        <end position="238"/>
    </location>
</feature>
<accession>V5I3K1</accession>
<gene>
    <name evidence="4" type="ORF">PVAR5_6410</name>
</gene>
<sequence length="986" mass="111534">MTANGLLENGDWEELKTDWKPRAYMRATSRGLDLIRPTFWKQSLARNRQIGRTGYLDGLRGFAAFLVYWQHHELWAHDAGEKIFENAFGYEKQFYFATLPGVRTFFNGGHFAVSVFFVLSGYVLSAKPWILINAGDYLKLSDNLASALFRRWLRLHIPVICTTFVYISTWHAFGIWAVPDPRATYREEIWNWYVELKNFTFVFRTGGEPWFSYNFHAWSIPVEFKGSIVIYSSLLAFSRLKKNARLLCQVALIVYFLYIADGWFCAMFVAGMLLSDLDLLAANDALPHFLRLEPYKEHIFYTIFAISIYLGGVPAHSSDLSALRASPGWYYLSFLKPQAVFDYKWFYLFWAAILLVSSIRHIPWLKSFFELRFNQYLGRISFSLYLVHGPVLWILGDRLYAATGWTRESHAINLPKGWVNRFELPKTGPLGLEPSFLLPHLILLPLTLWLAEIATKLFDEPSLTTSLGLPTTPLLTDHVGPRETSCGMDWRPFRAGNGGSGGGHTYGKDRGKAWLGESFSTSEYSQQKSGPEHENENELQSSSILSHDGLMSIPPLSSSENDDEDTPNGSDNNDIEAITSSDTLSTIDIPPPTHREIFSLSTPNAKYFTIDFGPSYQTINPNIIPHPSLNDTWIVVAQRTSLPNSGFNVELVCDATFVEEGEERDTILRCVSPPLILPIAATNSPGETERCLGDLAALTLNIGPHDARVFFGPNAPYTIYGSNSQYTCFGQWMQDLRLLVDWGFDLIPNNEFRIGTELQRPTADSDSGAYLPVEKNWFVFWDGQNQVYVHYDISPRRVFTKLELDGSVGPDLAPLAAWNDKACMAKHMPSIAPDGQQSIHQATNSLTITLCKRSDLFCTPDDSNTFILAIFHHKSFYSFHSVYEPYVMLFIRTAPFDVYGISTKPIWIHGRGGPGQGKRPPTMDAGWDQREMFYVTSISWKSRELKYHGYSDDVLFLAFGIEDERTGGIDILAGDLLKDLGLCSMG</sequence>
<dbReference type="Proteomes" id="UP000018001">
    <property type="component" value="Unassembled WGS sequence"/>
</dbReference>
<evidence type="ECO:0000313" key="5">
    <source>
        <dbReference type="Proteomes" id="UP000018001"/>
    </source>
</evidence>
<evidence type="ECO:0000256" key="1">
    <source>
        <dbReference type="SAM" id="MobiDB-lite"/>
    </source>
</evidence>
<dbReference type="InterPro" id="IPR002656">
    <property type="entry name" value="Acyl_transf_3_dom"/>
</dbReference>
<dbReference type="PANTHER" id="PTHR23028">
    <property type="entry name" value="ACETYLTRANSFERASE"/>
    <property type="match status" value="1"/>
</dbReference>
<organism evidence="4 5">
    <name type="scientific">Byssochlamys spectabilis (strain No. 5 / NBRC 109023)</name>
    <name type="common">Paecilomyces variotii</name>
    <dbReference type="NCBI Taxonomy" id="1356009"/>
    <lineage>
        <taxon>Eukaryota</taxon>
        <taxon>Fungi</taxon>
        <taxon>Dikarya</taxon>
        <taxon>Ascomycota</taxon>
        <taxon>Pezizomycotina</taxon>
        <taxon>Eurotiomycetes</taxon>
        <taxon>Eurotiomycetidae</taxon>
        <taxon>Eurotiales</taxon>
        <taxon>Thermoascaceae</taxon>
        <taxon>Paecilomyces</taxon>
    </lineage>
</organism>
<evidence type="ECO:0000256" key="2">
    <source>
        <dbReference type="SAM" id="Phobius"/>
    </source>
</evidence>
<feature type="transmembrane region" description="Helical" evidence="2">
    <location>
        <begin position="345"/>
        <end position="364"/>
    </location>
</feature>
<evidence type="ECO:0000259" key="3">
    <source>
        <dbReference type="Pfam" id="PF01757"/>
    </source>
</evidence>
<comment type="caution">
    <text evidence="4">The sequence shown here is derived from an EMBL/GenBank/DDBJ whole genome shotgun (WGS) entry which is preliminary data.</text>
</comment>
<feature type="domain" description="Acyltransferase 3" evidence="3">
    <location>
        <begin position="55"/>
        <end position="402"/>
    </location>
</feature>
<dbReference type="GO" id="GO:0016747">
    <property type="term" value="F:acyltransferase activity, transferring groups other than amino-acyl groups"/>
    <property type="evidence" value="ECO:0007669"/>
    <property type="project" value="InterPro"/>
</dbReference>
<dbReference type="PANTHER" id="PTHR23028:SF125">
    <property type="entry name" value="ACYLTRANSFERASE"/>
    <property type="match status" value="1"/>
</dbReference>
<feature type="region of interest" description="Disordered" evidence="1">
    <location>
        <begin position="521"/>
        <end position="540"/>
    </location>
</feature>
<feature type="transmembrane region" description="Helical" evidence="2">
    <location>
        <begin position="250"/>
        <end position="274"/>
    </location>
</feature>
<dbReference type="AlphaFoldDB" id="V5I3K1"/>
<evidence type="ECO:0000313" key="4">
    <source>
        <dbReference type="EMBL" id="GAD97730.1"/>
    </source>
</evidence>
<dbReference type="OrthoDB" id="5819582at2759"/>
<feature type="transmembrane region" description="Helical" evidence="2">
    <location>
        <begin position="111"/>
        <end position="132"/>
    </location>
</feature>
<feature type="region of interest" description="Disordered" evidence="1">
    <location>
        <begin position="548"/>
        <end position="590"/>
    </location>
</feature>
<proteinExistence type="predicted"/>
<keyword evidence="5" id="KW-1185">Reference proteome</keyword>
<dbReference type="Pfam" id="PF01757">
    <property type="entry name" value="Acyl_transf_3"/>
    <property type="match status" value="1"/>
</dbReference>
<feature type="transmembrane region" description="Helical" evidence="2">
    <location>
        <begin position="153"/>
        <end position="178"/>
    </location>
</feature>
<dbReference type="InterPro" id="IPR050879">
    <property type="entry name" value="Acyltransferase_3"/>
</dbReference>
<dbReference type="InParanoid" id="V5I3K1"/>
<dbReference type="HOGENOM" id="CLU_302467_0_0_1"/>
<dbReference type="EMBL" id="BAUL01000212">
    <property type="protein sequence ID" value="GAD97730.1"/>
    <property type="molecule type" value="Genomic_DNA"/>
</dbReference>
<protein>
    <recommendedName>
        <fullName evidence="3">Acyltransferase 3 domain-containing protein</fullName>
    </recommendedName>
</protein>
<name>V5I3K1_BYSSN</name>
<feature type="region of interest" description="Disordered" evidence="1">
    <location>
        <begin position="486"/>
        <end position="512"/>
    </location>
</feature>
<keyword evidence="2" id="KW-1133">Transmembrane helix</keyword>
<keyword evidence="2" id="KW-0812">Transmembrane</keyword>